<accession>A0A224XWU2</accession>
<name>A0A224XWU2_9HEMI</name>
<sequence length="77" mass="8372">MIHKTLTKNLPMITVALACQEAEAVVVAAAEQEDQSGNRPHRGVVSHLHLRPLSGPISLHQLCPDFLETADHQIASK</sequence>
<dbReference type="PROSITE" id="PS51257">
    <property type="entry name" value="PROKAR_LIPOPROTEIN"/>
    <property type="match status" value="1"/>
</dbReference>
<feature type="chain" id="PRO_5012849993" description="Secreted protein" evidence="1">
    <location>
        <begin position="25"/>
        <end position="77"/>
    </location>
</feature>
<organism evidence="2">
    <name type="scientific">Panstrongylus lignarius</name>
    <dbReference type="NCBI Taxonomy" id="156445"/>
    <lineage>
        <taxon>Eukaryota</taxon>
        <taxon>Metazoa</taxon>
        <taxon>Ecdysozoa</taxon>
        <taxon>Arthropoda</taxon>
        <taxon>Hexapoda</taxon>
        <taxon>Insecta</taxon>
        <taxon>Pterygota</taxon>
        <taxon>Neoptera</taxon>
        <taxon>Paraneoptera</taxon>
        <taxon>Hemiptera</taxon>
        <taxon>Heteroptera</taxon>
        <taxon>Panheteroptera</taxon>
        <taxon>Cimicomorpha</taxon>
        <taxon>Reduviidae</taxon>
        <taxon>Triatominae</taxon>
        <taxon>Panstrongylus</taxon>
    </lineage>
</organism>
<evidence type="ECO:0000313" key="2">
    <source>
        <dbReference type="EMBL" id="JAW15724.1"/>
    </source>
</evidence>
<protein>
    <recommendedName>
        <fullName evidence="3">Secreted protein</fullName>
    </recommendedName>
</protein>
<evidence type="ECO:0000256" key="1">
    <source>
        <dbReference type="SAM" id="SignalP"/>
    </source>
</evidence>
<dbReference type="AlphaFoldDB" id="A0A224XWU2"/>
<feature type="signal peptide" evidence="1">
    <location>
        <begin position="1"/>
        <end position="24"/>
    </location>
</feature>
<keyword evidence="1" id="KW-0732">Signal</keyword>
<evidence type="ECO:0008006" key="3">
    <source>
        <dbReference type="Google" id="ProtNLM"/>
    </source>
</evidence>
<proteinExistence type="predicted"/>
<reference evidence="2" key="1">
    <citation type="journal article" date="2018" name="PLoS Negl. Trop. Dis.">
        <title>An insight into the salivary gland and fat body transcriptome of Panstrongylus lignarius (Hemiptera: Heteroptera), the main vector of Chagas disease in Peru.</title>
        <authorList>
            <person name="Nevoa J.C."/>
            <person name="Mendes M.T."/>
            <person name="da Silva M.V."/>
            <person name="Soares S.C."/>
            <person name="Oliveira C.J.F."/>
            <person name="Ribeiro J.M.C."/>
        </authorList>
    </citation>
    <scope>NUCLEOTIDE SEQUENCE</scope>
</reference>
<dbReference type="EMBL" id="GFTR01000702">
    <property type="protein sequence ID" value="JAW15724.1"/>
    <property type="molecule type" value="Transcribed_RNA"/>
</dbReference>